<accession>W2HRZ8</accession>
<feature type="compositionally biased region" description="Polar residues" evidence="2">
    <location>
        <begin position="552"/>
        <end position="577"/>
    </location>
</feature>
<feature type="compositionally biased region" description="Basic residues" evidence="2">
    <location>
        <begin position="595"/>
        <end position="613"/>
    </location>
</feature>
<dbReference type="VEuPathDB" id="FungiDB:PPTG_00999"/>
<sequence>MVQKLKEQRRGSTTVEARLESNLRDFCLRKGNTATIYVDDDKLVQVITFQPHQMRRFFEAFPEVLMIDATHNTNDARHKLFSFMIHDVFGHVRALHLSFTANTCALMENESAECLSDAIKSFKSFNATWDGVRVIIVDKDFGEISLLQAAFPAARILLCVFHVVKYLWTEMAKRVYGLLDREKFEDAVHMMLGAQTEGEYEIGRKYLYYIMEEKQILKDEEVPGPEHAFLQYFDSNWHHAEKCGAALGVLTSRIWETQQTIALKQHGSVAELEYAKKMTDVGYMRYGGADAELEKLAKEVSQHAYQLVEKQYRVANDRKTHYNIIELQDQVFELSSAGDPDRKYHVDTRTYRCSCTFMRTELLPCRHVIYWRLLSNKSSIPLKHIHSRWSLTSPANISVDDEPISEENVSSSFRVSSSALKASRHKVLNGTSRFRTSHETATRIADIMSRNGTPIFKKMMEALQRFEQIAITGEAPVVSTYAERFDKFSELYPLSQLSGLDACDVGLSSNDSEIAPTIDATPSQVETRDGETRGQSHSDSVPSDQSHLDSVPSGQSHLDSVPSGQTKSPTLPQKRANSSGSSSSEETSFFVSKSTKSRGRPKIRKAQKQKEKRQRMVESRKEAKQLVQGTLTPVTTPKSVARVLNSSFSYESANEFLSSVTVKALGPRKQVLAKVVAPHECSSDIKFIFTDQFVAKCRRLLDEFKKSLPNSDQPIGIRVAKVGVFSEEQLGIMHDYYTTIQIFASVVATAEWIRATSPNRLAIPAGLREHHLVRFSNDHSCVFVMTNG</sequence>
<dbReference type="Proteomes" id="UP000053864">
    <property type="component" value="Unassembled WGS sequence"/>
</dbReference>
<dbReference type="AlphaFoldDB" id="W2HRZ8"/>
<feature type="domain" description="SWIM-type" evidence="3">
    <location>
        <begin position="344"/>
        <end position="376"/>
    </location>
</feature>
<keyword evidence="1" id="KW-0863">Zinc-finger</keyword>
<dbReference type="PANTHER" id="PTHR31569:SF4">
    <property type="entry name" value="SWIM-TYPE DOMAIN-CONTAINING PROTEIN"/>
    <property type="match status" value="1"/>
</dbReference>
<evidence type="ECO:0000256" key="2">
    <source>
        <dbReference type="SAM" id="MobiDB-lite"/>
    </source>
</evidence>
<feature type="compositionally biased region" description="Basic and acidic residues" evidence="2">
    <location>
        <begin position="526"/>
        <end position="536"/>
    </location>
</feature>
<evidence type="ECO:0000313" key="4">
    <source>
        <dbReference type="EMBL" id="ETL24700.1"/>
    </source>
</evidence>
<keyword evidence="1" id="KW-0479">Metal-binding</keyword>
<dbReference type="InterPro" id="IPR007527">
    <property type="entry name" value="Znf_SWIM"/>
</dbReference>
<protein>
    <recommendedName>
        <fullName evidence="3">SWIM-type domain-containing protein</fullName>
    </recommendedName>
</protein>
<dbReference type="GO" id="GO:0008270">
    <property type="term" value="F:zinc ion binding"/>
    <property type="evidence" value="ECO:0007669"/>
    <property type="project" value="UniProtKB-KW"/>
</dbReference>
<gene>
    <name evidence="4" type="ORF">L916_21324</name>
</gene>
<dbReference type="PROSITE" id="PS50966">
    <property type="entry name" value="ZF_SWIM"/>
    <property type="match status" value="1"/>
</dbReference>
<evidence type="ECO:0000256" key="1">
    <source>
        <dbReference type="PROSITE-ProRule" id="PRU00325"/>
    </source>
</evidence>
<keyword evidence="1" id="KW-0862">Zinc</keyword>
<dbReference type="EMBL" id="KI676702">
    <property type="protein sequence ID" value="ETL24700.1"/>
    <property type="molecule type" value="Genomic_DNA"/>
</dbReference>
<feature type="compositionally biased region" description="Basic and acidic residues" evidence="2">
    <location>
        <begin position="614"/>
        <end position="624"/>
    </location>
</feature>
<dbReference type="InterPro" id="IPR052579">
    <property type="entry name" value="Zinc_finger_SWIM"/>
</dbReference>
<dbReference type="PANTHER" id="PTHR31569">
    <property type="entry name" value="SWIM-TYPE DOMAIN-CONTAINING PROTEIN"/>
    <property type="match status" value="1"/>
</dbReference>
<dbReference type="Pfam" id="PF21056">
    <property type="entry name" value="ZSWIM1-3_RNaseH-like"/>
    <property type="match status" value="1"/>
</dbReference>
<dbReference type="VEuPathDB" id="FungiDB:PPTG_22773"/>
<organism evidence="4">
    <name type="scientific">Phytophthora nicotianae</name>
    <name type="common">Potato buckeye rot agent</name>
    <name type="synonym">Phytophthora parasitica</name>
    <dbReference type="NCBI Taxonomy" id="4792"/>
    <lineage>
        <taxon>Eukaryota</taxon>
        <taxon>Sar</taxon>
        <taxon>Stramenopiles</taxon>
        <taxon>Oomycota</taxon>
        <taxon>Peronosporomycetes</taxon>
        <taxon>Peronosporales</taxon>
        <taxon>Peronosporaceae</taxon>
        <taxon>Phytophthora</taxon>
    </lineage>
</organism>
<feature type="compositionally biased region" description="Low complexity" evidence="2">
    <location>
        <begin position="578"/>
        <end position="594"/>
    </location>
</feature>
<feature type="region of interest" description="Disordered" evidence="2">
    <location>
        <begin position="511"/>
        <end position="625"/>
    </location>
</feature>
<reference evidence="4" key="1">
    <citation type="submission" date="2013-11" db="EMBL/GenBank/DDBJ databases">
        <title>The Genome Sequence of Phytophthora parasitica CJ05E6.</title>
        <authorList>
            <consortium name="The Broad Institute Genomics Platform"/>
            <person name="Russ C."/>
            <person name="Tyler B."/>
            <person name="Panabieres F."/>
            <person name="Shan W."/>
            <person name="Tripathy S."/>
            <person name="Grunwald N."/>
            <person name="Machado M."/>
            <person name="Johnson C.S."/>
            <person name="Arredondo F."/>
            <person name="Hong C."/>
            <person name="Coffey M."/>
            <person name="Young S.K."/>
            <person name="Zeng Q."/>
            <person name="Gargeya S."/>
            <person name="Fitzgerald M."/>
            <person name="Abouelleil A."/>
            <person name="Alvarado L."/>
            <person name="Chapman S.B."/>
            <person name="Gainer-Dewar J."/>
            <person name="Goldberg J."/>
            <person name="Griggs A."/>
            <person name="Gujja S."/>
            <person name="Hansen M."/>
            <person name="Howarth C."/>
            <person name="Imamovic A."/>
            <person name="Ireland A."/>
            <person name="Larimer J."/>
            <person name="McCowan C."/>
            <person name="Murphy C."/>
            <person name="Pearson M."/>
            <person name="Poon T.W."/>
            <person name="Priest M."/>
            <person name="Roberts A."/>
            <person name="Saif S."/>
            <person name="Shea T."/>
            <person name="Sykes S."/>
            <person name="Wortman J."/>
            <person name="Nusbaum C."/>
            <person name="Birren B."/>
        </authorList>
    </citation>
    <scope>NUCLEOTIDE SEQUENCE [LARGE SCALE GENOMIC DNA]</scope>
    <source>
        <strain evidence="4">CJ05E6</strain>
    </source>
</reference>
<dbReference type="InterPro" id="IPR048324">
    <property type="entry name" value="ZSWIM1-3_RNaseH-like"/>
</dbReference>
<evidence type="ECO:0000259" key="3">
    <source>
        <dbReference type="PROSITE" id="PS50966"/>
    </source>
</evidence>
<name>W2HRZ8_PHYNI</name>
<proteinExistence type="predicted"/>